<accession>A0ABQ0LRR8</accession>
<dbReference type="InterPro" id="IPR039057">
    <property type="entry name" value="Spo22/ZIP4"/>
</dbReference>
<dbReference type="Pfam" id="PF08631">
    <property type="entry name" value="SPO22"/>
    <property type="match status" value="1"/>
</dbReference>
<gene>
    <name evidence="2" type="ORF">MCHLO_10654</name>
</gene>
<evidence type="ECO:0000313" key="3">
    <source>
        <dbReference type="Proteomes" id="UP000815677"/>
    </source>
</evidence>
<dbReference type="InterPro" id="IPR013940">
    <property type="entry name" value="Spo22/ZIP4/TEX11"/>
</dbReference>
<dbReference type="Proteomes" id="UP000815677">
    <property type="component" value="Unassembled WGS sequence"/>
</dbReference>
<evidence type="ECO:0000313" key="2">
    <source>
        <dbReference type="EMBL" id="GAT53731.1"/>
    </source>
</evidence>
<evidence type="ECO:0000256" key="1">
    <source>
        <dbReference type="ARBA" id="ARBA00023254"/>
    </source>
</evidence>
<dbReference type="PANTHER" id="PTHR40375">
    <property type="entry name" value="SPORULATION-SPECIFIC PROTEIN 22"/>
    <property type="match status" value="1"/>
</dbReference>
<keyword evidence="1" id="KW-0469">Meiosis</keyword>
<protein>
    <recommendedName>
        <fullName evidence="4">Protein ZIP4 homolog</fullName>
    </recommendedName>
</protein>
<evidence type="ECO:0008006" key="4">
    <source>
        <dbReference type="Google" id="ProtNLM"/>
    </source>
</evidence>
<organism evidence="2 3">
    <name type="scientific">Mycena chlorophos</name>
    <name type="common">Agaric fungus</name>
    <name type="synonym">Agaricus chlorophos</name>
    <dbReference type="NCBI Taxonomy" id="658473"/>
    <lineage>
        <taxon>Eukaryota</taxon>
        <taxon>Fungi</taxon>
        <taxon>Dikarya</taxon>
        <taxon>Basidiomycota</taxon>
        <taxon>Agaricomycotina</taxon>
        <taxon>Agaricomycetes</taxon>
        <taxon>Agaricomycetidae</taxon>
        <taxon>Agaricales</taxon>
        <taxon>Marasmiineae</taxon>
        <taxon>Mycenaceae</taxon>
        <taxon>Mycena</taxon>
    </lineage>
</organism>
<reference evidence="2" key="1">
    <citation type="submission" date="2014-09" db="EMBL/GenBank/DDBJ databases">
        <title>Genome sequence of the luminous mushroom Mycena chlorophos for searching fungal bioluminescence genes.</title>
        <authorList>
            <person name="Tanaka Y."/>
            <person name="Kasuga D."/>
            <person name="Oba Y."/>
            <person name="Hase S."/>
            <person name="Sato K."/>
            <person name="Oba Y."/>
            <person name="Sakakibara Y."/>
        </authorList>
    </citation>
    <scope>NUCLEOTIDE SEQUENCE</scope>
</reference>
<dbReference type="EMBL" id="DF848468">
    <property type="protein sequence ID" value="GAT53731.1"/>
    <property type="molecule type" value="Genomic_DNA"/>
</dbReference>
<sequence>MASRKKKNSPGLQQTFDAIKDLIIAAKPQIDNPDLAARPILIEKLRQVSSLAESFAEQRTHSSSTGWLQLTDELDQEGVSLWNISGLVQKAPTVQGSGNGNSDVAALDLVAGLRLAAFRLIEAGLEVKPGIDTLVHVLQLASKTGATLSEAGSGDVAGTVLASAARYEELLRNSEDPEGTHRVDRACATLVYLSARMEAAWKEGNYSVASFMAQKITDDEQRLALLPPPDQERLACKLHEIGKAILKAHVDDSTNGSGADAVTWLQKAFAIADRIGAVSDDVNAPRVSLKIAILRTMARAYFITASYDRAEAALDELIPTIDALAAAENGRSEYQELRWLRLAVLKRRKAGDVALLDAFKSIIDHMTFCEPNITDILQDLRTLGNRNQHVLVADVHQYCLQQLLASASDRALDAESVDRLLLSLIVHCSKDEDHTRAVGSVESALTATHEADFKLLDLPATACLTLLWQYGDRHFAGKRFSLAADWYLVGTHALFQGPHACPTSGAKCFRKAALCYIEQKEYARATTVIRRCPVGQGPGHGEAATQYVLFVAAVHQAIRAVREMVKAADFDRKMLLLATQISHESEMKTVLITVLEALLKTLKFEKNSAGETAVEAMALIRCIIKLVGKLLLEPTANKPRLIETLITHFQTAKVLAQEASTQKALPLIIKEISWLWRTAYNSAVQCCAEWEQGNEVRISQLFEVARDLLTMCCEATPLDVSADVYLHLINATFSAVSGRVFAARLSSTDGVIDPARLRENATEVKRAKDSILAILRRDVITDADDIRRTEYFLHVLRVFEAEILAQLKEWDELSQVVGEVVDSGPLAVGTYEAIADILWAEPDCPINVLLVGLEAILRASLNHNSLSVEKFSRWLRAICTVMLARNGPADRVKAIGYVEQAVSVIEDNCEGDDAYPVEERNWLLGTAYNTGFECLEASMLDEAKRWFETATLLCKFVPGGSERAEKISETNDLAVLVSPDPERAEVGAGTAADSRGYRRSTVSTGIEAEYRKPLITSQATPPPLSTVDAAAHRNRSIRPTHIKHAPRGGILTGIQVGAFPLRVGSLGSQGGQSRVLPYLAIVDFSQATPPTPAASPPPPPPWPSAAAGRRCVVRPHHVVYVYPERRHTTPATLAQEPGASWAERPSLATSRRHVFRAAARRCAGACGHRGTQL</sequence>
<dbReference type="PANTHER" id="PTHR40375:SF2">
    <property type="entry name" value="SPORULATION-SPECIFIC PROTEIN 22"/>
    <property type="match status" value="1"/>
</dbReference>
<keyword evidence="3" id="KW-1185">Reference proteome</keyword>
<proteinExistence type="predicted"/>
<name>A0ABQ0LRR8_MYCCL</name>